<evidence type="ECO:0000256" key="2">
    <source>
        <dbReference type="ARBA" id="ARBA00013275"/>
    </source>
</evidence>
<dbReference type="PANTHER" id="PTHR24095">
    <property type="entry name" value="ACETYL-COENZYME A SYNTHETASE"/>
    <property type="match status" value="1"/>
</dbReference>
<feature type="domain" description="Acetyl-coenzyme A synthetase N-terminal" evidence="9">
    <location>
        <begin position="46"/>
        <end position="100"/>
    </location>
</feature>
<evidence type="ECO:0000256" key="4">
    <source>
        <dbReference type="ARBA" id="ARBA00022741"/>
    </source>
</evidence>
<dbReference type="Pfam" id="PF16177">
    <property type="entry name" value="ACAS_N"/>
    <property type="match status" value="1"/>
</dbReference>
<evidence type="ECO:0000256" key="1">
    <source>
        <dbReference type="ARBA" id="ARBA00006432"/>
    </source>
</evidence>
<sequence>MSTDMSPSPNSFPFGQDVVWTPDPDVVADSNLRRFMDRHDLADLSALRTRAASDVAWFWEAVLDDLDIEFYDPYDQIVDLSGGIERPAWCVNGSMNIVHNLLDKWQGTPAEDRAALRWEGEDGATRTLTYGELHQRVCRCANALRDLGLGRGDRIGLFMPMTPEIVIAFLAIAKIGGVLLPLFSGYGVGALVTRLQGAEADALFTADGFARRGRPIDMKETADEAVAQCPTVEHVIVHRHLGRDDTPMTTGRDRFWADFVAGHDPEARTARTGADDPVMVIYTSGTTGPPKGTVHTHCGFPIKGAQDMYHPMDLKPGETMYWMSDMGWMMGPWLVFGTLTVGATMVLYDGAPDHPDAGRLWRLVDDHEVTHLGVSPTLIRALKTHGDAPVRASDRSSLRAIGSTGSPWDPESWSWCFETVLDGEKPILNYSGGTEIAGGILCGNFLEPLKPAAFSGPVPGMDADVVDEDGTPVREEVGELVLRAPWIGMTRGFWGDDDRYHDAYWDRLDDVWVHGDFAAVDEDGLWYILGRSDDTINVAGKRLGPAEIEALLNAHGAVAESAAIGVPHDVKGSEIVAFVVLEPDYDETAALREELMQGVVDEMGKPLKPREIRFADALPKTRNAKVMRRVIRAAYLGEELGDTSSLEDPGTVDAIQEAR</sequence>
<dbReference type="GO" id="GO:0006085">
    <property type="term" value="P:acetyl-CoA biosynthetic process"/>
    <property type="evidence" value="ECO:0007669"/>
    <property type="project" value="TreeGrafter"/>
</dbReference>
<accession>A0A9X2Q9K0</accession>
<keyword evidence="5" id="KW-0067">ATP-binding</keyword>
<dbReference type="Proteomes" id="UP001155057">
    <property type="component" value="Unassembled WGS sequence"/>
</dbReference>
<evidence type="ECO:0000259" key="8">
    <source>
        <dbReference type="Pfam" id="PF13193"/>
    </source>
</evidence>
<evidence type="ECO:0000259" key="7">
    <source>
        <dbReference type="Pfam" id="PF00501"/>
    </source>
</evidence>
<dbReference type="Gene3D" id="3.30.300.30">
    <property type="match status" value="1"/>
</dbReference>
<evidence type="ECO:0000256" key="3">
    <source>
        <dbReference type="ARBA" id="ARBA00022598"/>
    </source>
</evidence>
<dbReference type="InterPro" id="IPR032387">
    <property type="entry name" value="ACAS_N"/>
</dbReference>
<keyword evidence="6" id="KW-0007">Acetylation</keyword>
<protein>
    <recommendedName>
        <fullName evidence="2">acetate--CoA ligase</fullName>
        <ecNumber evidence="2">6.2.1.1</ecNumber>
    </recommendedName>
</protein>
<evidence type="ECO:0000313" key="11">
    <source>
        <dbReference type="Proteomes" id="UP001155057"/>
    </source>
</evidence>
<evidence type="ECO:0000256" key="5">
    <source>
        <dbReference type="ARBA" id="ARBA00022840"/>
    </source>
</evidence>
<dbReference type="InterPro" id="IPR025110">
    <property type="entry name" value="AMP-bd_C"/>
</dbReference>
<dbReference type="PANTHER" id="PTHR24095:SF14">
    <property type="entry name" value="ACETYL-COENZYME A SYNTHETASE 1"/>
    <property type="match status" value="1"/>
</dbReference>
<comment type="caution">
    <text evidence="10">The sequence shown here is derived from an EMBL/GenBank/DDBJ whole genome shotgun (WGS) entry which is preliminary data.</text>
</comment>
<proteinExistence type="inferred from homology"/>
<dbReference type="PROSITE" id="PS00455">
    <property type="entry name" value="AMP_BINDING"/>
    <property type="match status" value="1"/>
</dbReference>
<dbReference type="CDD" id="cd05968">
    <property type="entry name" value="AACS_like"/>
    <property type="match status" value="1"/>
</dbReference>
<dbReference type="Pfam" id="PF13193">
    <property type="entry name" value="AMP-binding_C"/>
    <property type="match status" value="1"/>
</dbReference>
<organism evidence="10 11">
    <name type="scientific">Salinibacter ruber</name>
    <dbReference type="NCBI Taxonomy" id="146919"/>
    <lineage>
        <taxon>Bacteria</taxon>
        <taxon>Pseudomonadati</taxon>
        <taxon>Rhodothermota</taxon>
        <taxon>Rhodothermia</taxon>
        <taxon>Rhodothermales</taxon>
        <taxon>Salinibacteraceae</taxon>
        <taxon>Salinibacter</taxon>
    </lineage>
</organism>
<feature type="domain" description="AMP-binding enzyme C-terminal" evidence="8">
    <location>
        <begin position="547"/>
        <end position="625"/>
    </location>
</feature>
<dbReference type="InterPro" id="IPR000873">
    <property type="entry name" value="AMP-dep_synth/lig_dom"/>
</dbReference>
<evidence type="ECO:0000313" key="10">
    <source>
        <dbReference type="EMBL" id="MCS3711050.1"/>
    </source>
</evidence>
<comment type="similarity">
    <text evidence="1">Belongs to the ATP-dependent AMP-binding enzyme family.</text>
</comment>
<dbReference type="InterPro" id="IPR042099">
    <property type="entry name" value="ANL_N_sf"/>
</dbReference>
<dbReference type="AlphaFoldDB" id="A0A9X2Q9K0"/>
<keyword evidence="3 10" id="KW-0436">Ligase</keyword>
<dbReference type="SUPFAM" id="SSF56801">
    <property type="entry name" value="Acetyl-CoA synthetase-like"/>
    <property type="match status" value="1"/>
</dbReference>
<gene>
    <name evidence="10" type="ORF">GGP61_002676</name>
</gene>
<dbReference type="InterPro" id="IPR045851">
    <property type="entry name" value="AMP-bd_C_sf"/>
</dbReference>
<evidence type="ECO:0000259" key="9">
    <source>
        <dbReference type="Pfam" id="PF16177"/>
    </source>
</evidence>
<dbReference type="EC" id="6.2.1.1" evidence="2"/>
<dbReference type="InterPro" id="IPR020845">
    <property type="entry name" value="AMP-binding_CS"/>
</dbReference>
<feature type="domain" description="AMP-dependent synthetase/ligase" evidence="7">
    <location>
        <begin position="110"/>
        <end position="494"/>
    </location>
</feature>
<dbReference type="RefSeq" id="WP_112904214.1">
    <property type="nucleotide sequence ID" value="NZ_CALTSH010000017.1"/>
</dbReference>
<evidence type="ECO:0000256" key="6">
    <source>
        <dbReference type="ARBA" id="ARBA00022990"/>
    </source>
</evidence>
<reference evidence="10" key="1">
    <citation type="submission" date="2022-08" db="EMBL/GenBank/DDBJ databases">
        <title>Genomic Encyclopedia of Type Strains, Phase V (KMG-V): Genome sequencing to study the core and pangenomes of soil and plant-associated prokaryotes.</title>
        <authorList>
            <person name="Whitman W."/>
        </authorList>
    </citation>
    <scope>NUCLEOTIDE SEQUENCE</scope>
    <source>
        <strain evidence="10">SP3049</strain>
    </source>
</reference>
<dbReference type="Gene3D" id="3.40.50.12780">
    <property type="entry name" value="N-terminal domain of ligase-like"/>
    <property type="match status" value="1"/>
</dbReference>
<name>A0A9X2Q9K0_9BACT</name>
<dbReference type="GO" id="GO:0003987">
    <property type="term" value="F:acetate-CoA ligase activity"/>
    <property type="evidence" value="ECO:0007669"/>
    <property type="project" value="UniProtKB-EC"/>
</dbReference>
<dbReference type="EMBL" id="JANUAE010000010">
    <property type="protein sequence ID" value="MCS3711050.1"/>
    <property type="molecule type" value="Genomic_DNA"/>
</dbReference>
<keyword evidence="4" id="KW-0547">Nucleotide-binding</keyword>
<dbReference type="GO" id="GO:0005524">
    <property type="term" value="F:ATP binding"/>
    <property type="evidence" value="ECO:0007669"/>
    <property type="project" value="UniProtKB-KW"/>
</dbReference>
<dbReference type="Pfam" id="PF00501">
    <property type="entry name" value="AMP-binding"/>
    <property type="match status" value="1"/>
</dbReference>